<dbReference type="InterPro" id="IPR005471">
    <property type="entry name" value="Tscrpt_reg_IclR_N"/>
</dbReference>
<evidence type="ECO:0000259" key="4">
    <source>
        <dbReference type="PROSITE" id="PS51077"/>
    </source>
</evidence>
<dbReference type="Gene3D" id="3.30.450.40">
    <property type="match status" value="1"/>
</dbReference>
<dbReference type="SUPFAM" id="SSF55781">
    <property type="entry name" value="GAF domain-like"/>
    <property type="match status" value="1"/>
</dbReference>
<evidence type="ECO:0000256" key="1">
    <source>
        <dbReference type="ARBA" id="ARBA00023015"/>
    </source>
</evidence>
<dbReference type="InterPro" id="IPR036390">
    <property type="entry name" value="WH_DNA-bd_sf"/>
</dbReference>
<feature type="domain" description="HTH iclR-type" evidence="4">
    <location>
        <begin position="9"/>
        <end position="68"/>
    </location>
</feature>
<dbReference type="AlphaFoldDB" id="A0A202E4B5"/>
<organism evidence="6 7">
    <name type="scientific">Natronolimnobius baerhuensis</name>
    <dbReference type="NCBI Taxonomy" id="253108"/>
    <lineage>
        <taxon>Archaea</taxon>
        <taxon>Methanobacteriati</taxon>
        <taxon>Methanobacteriota</taxon>
        <taxon>Stenosarchaea group</taxon>
        <taxon>Halobacteria</taxon>
        <taxon>Halobacteriales</taxon>
        <taxon>Natrialbaceae</taxon>
        <taxon>Natronolimnobius</taxon>
    </lineage>
</organism>
<keyword evidence="3" id="KW-0804">Transcription</keyword>
<dbReference type="OrthoDB" id="14763at2157"/>
<dbReference type="InterPro" id="IPR050707">
    <property type="entry name" value="HTH_MetabolicPath_Reg"/>
</dbReference>
<keyword evidence="7" id="KW-1185">Reference proteome</keyword>
<evidence type="ECO:0000259" key="5">
    <source>
        <dbReference type="PROSITE" id="PS51078"/>
    </source>
</evidence>
<keyword evidence="1" id="KW-0805">Transcription regulation</keyword>
<dbReference type="InterPro" id="IPR036388">
    <property type="entry name" value="WH-like_DNA-bd_sf"/>
</dbReference>
<dbReference type="SMART" id="SM00346">
    <property type="entry name" value="HTH_ICLR"/>
    <property type="match status" value="1"/>
</dbReference>
<sequence length="255" mass="27695">MANQIGSTVKTTETSFEIVRTIRDRGGATIEDLSRQLGLSESTVHRHLVTLRNHNYVVQEGDQYQIGLGFLTMGGYAQRQVTAYPKIKEKVDELAAETGERAQFIVEEHGQRVYLYTDVGESAVQTGAHVGKRGAIHTSAAGKAILANLPDDRIDTIIAEHGLSEGTTDSISSRADLYDELETIREQGYAFNQQETTEGVNAVGAAVLDSDGTVIGSLSVSGPANRIKDDWLTEELLEQVLGAVNELELDIKHAV</sequence>
<feature type="domain" description="IclR-ED" evidence="5">
    <location>
        <begin position="69"/>
        <end position="255"/>
    </location>
</feature>
<dbReference type="Gene3D" id="1.10.10.10">
    <property type="entry name" value="Winged helix-like DNA-binding domain superfamily/Winged helix DNA-binding domain"/>
    <property type="match status" value="1"/>
</dbReference>
<name>A0A202E4B5_9EURY</name>
<dbReference type="InterPro" id="IPR029016">
    <property type="entry name" value="GAF-like_dom_sf"/>
</dbReference>
<evidence type="ECO:0000313" key="7">
    <source>
        <dbReference type="Proteomes" id="UP000196084"/>
    </source>
</evidence>
<comment type="caution">
    <text evidence="6">The sequence shown here is derived from an EMBL/GenBank/DDBJ whole genome shotgun (WGS) entry which is preliminary data.</text>
</comment>
<dbReference type="EMBL" id="MWPH01000004">
    <property type="protein sequence ID" value="OVE83044.1"/>
    <property type="molecule type" value="Genomic_DNA"/>
</dbReference>
<dbReference type="InterPro" id="IPR014757">
    <property type="entry name" value="Tscrpt_reg_IclR_C"/>
</dbReference>
<dbReference type="RefSeq" id="WP_087715445.1">
    <property type="nucleotide sequence ID" value="NZ_MWPH01000004.1"/>
</dbReference>
<dbReference type="PROSITE" id="PS51078">
    <property type="entry name" value="ICLR_ED"/>
    <property type="match status" value="1"/>
</dbReference>
<dbReference type="InterPro" id="IPR011991">
    <property type="entry name" value="ArsR-like_HTH"/>
</dbReference>
<keyword evidence="2" id="KW-0238">DNA-binding</keyword>
<gene>
    <name evidence="6" type="ORF">B2G88_16625</name>
</gene>
<reference evidence="6 7" key="1">
    <citation type="submission" date="2017-02" db="EMBL/GenBank/DDBJ databases">
        <title>Natronthermophilus aegyptiacus gen. nov.,sp. nov., an aerobic, extremely halophilic alkalithermophilic archaeon isolated from the athalassohaline Wadi An Natrun, Egypt.</title>
        <authorList>
            <person name="Zhao B."/>
        </authorList>
    </citation>
    <scope>NUCLEOTIDE SEQUENCE [LARGE SCALE GENOMIC DNA]</scope>
    <source>
        <strain evidence="6 7">CGMCC 1.3597</strain>
    </source>
</reference>
<dbReference type="CDD" id="cd00090">
    <property type="entry name" value="HTH_ARSR"/>
    <property type="match status" value="1"/>
</dbReference>
<dbReference type="SUPFAM" id="SSF46785">
    <property type="entry name" value="Winged helix' DNA-binding domain"/>
    <property type="match status" value="1"/>
</dbReference>
<proteinExistence type="predicted"/>
<dbReference type="Pfam" id="PF01614">
    <property type="entry name" value="IclR_C"/>
    <property type="match status" value="1"/>
</dbReference>
<dbReference type="PANTHER" id="PTHR30136">
    <property type="entry name" value="HELIX-TURN-HELIX TRANSCRIPTIONAL REGULATOR, ICLR FAMILY"/>
    <property type="match status" value="1"/>
</dbReference>
<evidence type="ECO:0000256" key="3">
    <source>
        <dbReference type="ARBA" id="ARBA00023163"/>
    </source>
</evidence>
<dbReference type="Pfam" id="PF09339">
    <property type="entry name" value="HTH_IclR"/>
    <property type="match status" value="1"/>
</dbReference>
<dbReference type="GO" id="GO:0003700">
    <property type="term" value="F:DNA-binding transcription factor activity"/>
    <property type="evidence" value="ECO:0007669"/>
    <property type="project" value="TreeGrafter"/>
</dbReference>
<dbReference type="PROSITE" id="PS51077">
    <property type="entry name" value="HTH_ICLR"/>
    <property type="match status" value="1"/>
</dbReference>
<dbReference type="GO" id="GO:0003677">
    <property type="term" value="F:DNA binding"/>
    <property type="evidence" value="ECO:0007669"/>
    <property type="project" value="UniProtKB-KW"/>
</dbReference>
<evidence type="ECO:0000256" key="2">
    <source>
        <dbReference type="ARBA" id="ARBA00023125"/>
    </source>
</evidence>
<dbReference type="PANTHER" id="PTHR30136:SF35">
    <property type="entry name" value="HTH-TYPE TRANSCRIPTIONAL REGULATOR RV1719"/>
    <property type="match status" value="1"/>
</dbReference>
<dbReference type="GO" id="GO:0045892">
    <property type="term" value="P:negative regulation of DNA-templated transcription"/>
    <property type="evidence" value="ECO:0007669"/>
    <property type="project" value="TreeGrafter"/>
</dbReference>
<accession>A0A202E4B5</accession>
<protein>
    <submittedName>
        <fullName evidence="6">Transcriptional regulator</fullName>
    </submittedName>
</protein>
<dbReference type="Proteomes" id="UP000196084">
    <property type="component" value="Unassembled WGS sequence"/>
</dbReference>
<evidence type="ECO:0000313" key="6">
    <source>
        <dbReference type="EMBL" id="OVE83044.1"/>
    </source>
</evidence>